<dbReference type="OrthoDB" id="771376at2759"/>
<dbReference type="GO" id="GO:0005634">
    <property type="term" value="C:nucleus"/>
    <property type="evidence" value="ECO:0007669"/>
    <property type="project" value="UniProtKB-SubCell"/>
</dbReference>
<gene>
    <name evidence="8" type="ORF">STAS_20657</name>
</gene>
<feature type="region of interest" description="Disordered" evidence="6">
    <location>
        <begin position="237"/>
        <end position="294"/>
    </location>
</feature>
<reference evidence="9" key="1">
    <citation type="journal article" date="2019" name="Curr. Biol.">
        <title>Genome Sequence of Striga asiatica Provides Insight into the Evolution of Plant Parasitism.</title>
        <authorList>
            <person name="Yoshida S."/>
            <person name="Kim S."/>
            <person name="Wafula E.K."/>
            <person name="Tanskanen J."/>
            <person name="Kim Y.M."/>
            <person name="Honaas L."/>
            <person name="Yang Z."/>
            <person name="Spallek T."/>
            <person name="Conn C.E."/>
            <person name="Ichihashi Y."/>
            <person name="Cheong K."/>
            <person name="Cui S."/>
            <person name="Der J.P."/>
            <person name="Gundlach H."/>
            <person name="Jiao Y."/>
            <person name="Hori C."/>
            <person name="Ishida J.K."/>
            <person name="Kasahara H."/>
            <person name="Kiba T."/>
            <person name="Kim M.S."/>
            <person name="Koo N."/>
            <person name="Laohavisit A."/>
            <person name="Lee Y.H."/>
            <person name="Lumba S."/>
            <person name="McCourt P."/>
            <person name="Mortimer J.C."/>
            <person name="Mutuku J.M."/>
            <person name="Nomura T."/>
            <person name="Sasaki-Sekimoto Y."/>
            <person name="Seto Y."/>
            <person name="Wang Y."/>
            <person name="Wakatake T."/>
            <person name="Sakakibara H."/>
            <person name="Demura T."/>
            <person name="Yamaguchi S."/>
            <person name="Yoneyama K."/>
            <person name="Manabe R.I."/>
            <person name="Nelson D.C."/>
            <person name="Schulman A.H."/>
            <person name="Timko M.P."/>
            <person name="dePamphilis C.W."/>
            <person name="Choi D."/>
            <person name="Shirasu K."/>
        </authorList>
    </citation>
    <scope>NUCLEOTIDE SEQUENCE [LARGE SCALE GENOMIC DNA]</scope>
    <source>
        <strain evidence="9">cv. UVA1</strain>
    </source>
</reference>
<evidence type="ECO:0000256" key="4">
    <source>
        <dbReference type="ARBA" id="ARBA00023163"/>
    </source>
</evidence>
<evidence type="ECO:0000256" key="1">
    <source>
        <dbReference type="ARBA" id="ARBA00004123"/>
    </source>
</evidence>
<keyword evidence="5" id="KW-0539">Nucleus</keyword>
<evidence type="ECO:0000256" key="6">
    <source>
        <dbReference type="SAM" id="MobiDB-lite"/>
    </source>
</evidence>
<sequence length="294" mass="31845">MSGTENTDPVTTPDPSWALGPAADAAAGHGYFLRSDYAESSILGEFGWEESSAAAGFLDANLVPSDFQGTRAGDCFPAGWLDRSSEDVGGGSFEPVAAPAQSRSSGYPVEKHTASGAASAARPPPQDSESKNRKKGQKRTRQQSFAFATKSETDNLDDGYRWRKYGQKAVKNSPFPRSYYRCTNTKCTVKKRIERSSSDPSVVITTYEGQHCHYSAGYPRIGGFIAYNITTNNLNLHNPPNEPQENSPRIMTRLQPPHDTQDKDKVEEASSQSDDGLAGEGLLGDIVSPGMRKP</sequence>
<dbReference type="PANTHER" id="PTHR31221:SF334">
    <property type="entry name" value="WRKY TRANSCRIPTION FACTOR 57-RELATED"/>
    <property type="match status" value="1"/>
</dbReference>
<dbReference type="InterPro" id="IPR036576">
    <property type="entry name" value="WRKY_dom_sf"/>
</dbReference>
<feature type="region of interest" description="Disordered" evidence="6">
    <location>
        <begin position="1"/>
        <end position="21"/>
    </location>
</feature>
<keyword evidence="9" id="KW-1185">Reference proteome</keyword>
<dbReference type="Pfam" id="PF03106">
    <property type="entry name" value="WRKY"/>
    <property type="match status" value="1"/>
</dbReference>
<evidence type="ECO:0000256" key="5">
    <source>
        <dbReference type="ARBA" id="ARBA00023242"/>
    </source>
</evidence>
<dbReference type="GO" id="GO:0043565">
    <property type="term" value="F:sequence-specific DNA binding"/>
    <property type="evidence" value="ECO:0007669"/>
    <property type="project" value="InterPro"/>
</dbReference>
<organism evidence="8 9">
    <name type="scientific">Striga asiatica</name>
    <name type="common">Asiatic witchweed</name>
    <name type="synonym">Buchnera asiatica</name>
    <dbReference type="NCBI Taxonomy" id="4170"/>
    <lineage>
        <taxon>Eukaryota</taxon>
        <taxon>Viridiplantae</taxon>
        <taxon>Streptophyta</taxon>
        <taxon>Embryophyta</taxon>
        <taxon>Tracheophyta</taxon>
        <taxon>Spermatophyta</taxon>
        <taxon>Magnoliopsida</taxon>
        <taxon>eudicotyledons</taxon>
        <taxon>Gunneridae</taxon>
        <taxon>Pentapetalae</taxon>
        <taxon>asterids</taxon>
        <taxon>lamiids</taxon>
        <taxon>Lamiales</taxon>
        <taxon>Orobanchaceae</taxon>
        <taxon>Buchnereae</taxon>
        <taxon>Striga</taxon>
    </lineage>
</organism>
<dbReference type="FunFam" id="2.20.25.80:FF:000003">
    <property type="entry name" value="WRKY transcription factor 57"/>
    <property type="match status" value="1"/>
</dbReference>
<dbReference type="PROSITE" id="PS50811">
    <property type="entry name" value="WRKY"/>
    <property type="match status" value="1"/>
</dbReference>
<dbReference type="SUPFAM" id="SSF118290">
    <property type="entry name" value="WRKY DNA-binding domain"/>
    <property type="match status" value="1"/>
</dbReference>
<evidence type="ECO:0000256" key="2">
    <source>
        <dbReference type="ARBA" id="ARBA00023015"/>
    </source>
</evidence>
<feature type="compositionally biased region" description="Basic residues" evidence="6">
    <location>
        <begin position="132"/>
        <end position="141"/>
    </location>
</feature>
<dbReference type="InterPro" id="IPR003657">
    <property type="entry name" value="WRKY_dom"/>
</dbReference>
<dbReference type="EMBL" id="BKCP01006737">
    <property type="protein sequence ID" value="GER43792.1"/>
    <property type="molecule type" value="Genomic_DNA"/>
</dbReference>
<evidence type="ECO:0000313" key="8">
    <source>
        <dbReference type="EMBL" id="GER43792.1"/>
    </source>
</evidence>
<dbReference type="Proteomes" id="UP000325081">
    <property type="component" value="Unassembled WGS sequence"/>
</dbReference>
<name>A0A5A7QFR3_STRAF</name>
<feature type="compositionally biased region" description="Polar residues" evidence="6">
    <location>
        <begin position="1"/>
        <end position="14"/>
    </location>
</feature>
<keyword evidence="4" id="KW-0804">Transcription</keyword>
<evidence type="ECO:0000313" key="9">
    <source>
        <dbReference type="Proteomes" id="UP000325081"/>
    </source>
</evidence>
<dbReference type="AlphaFoldDB" id="A0A5A7QFR3"/>
<keyword evidence="3 8" id="KW-0238">DNA-binding</keyword>
<comment type="caution">
    <text evidence="8">The sequence shown here is derived from an EMBL/GenBank/DDBJ whole genome shotgun (WGS) entry which is preliminary data.</text>
</comment>
<evidence type="ECO:0000259" key="7">
    <source>
        <dbReference type="PROSITE" id="PS50811"/>
    </source>
</evidence>
<feature type="domain" description="WRKY" evidence="7">
    <location>
        <begin position="151"/>
        <end position="216"/>
    </location>
</feature>
<dbReference type="GO" id="GO:0003700">
    <property type="term" value="F:DNA-binding transcription factor activity"/>
    <property type="evidence" value="ECO:0007669"/>
    <property type="project" value="InterPro"/>
</dbReference>
<keyword evidence="2" id="KW-0805">Transcription regulation</keyword>
<dbReference type="SMART" id="SM00774">
    <property type="entry name" value="WRKY"/>
    <property type="match status" value="1"/>
</dbReference>
<dbReference type="PANTHER" id="PTHR31221">
    <property type="entry name" value="WRKY TRANSCRIPTION FACTOR PROTEIN 1-RELATED"/>
    <property type="match status" value="1"/>
</dbReference>
<accession>A0A5A7QFR3</accession>
<dbReference type="InterPro" id="IPR044810">
    <property type="entry name" value="WRKY_plant"/>
</dbReference>
<protein>
    <submittedName>
        <fullName evidence="8">WRKY DNA-binding protein 57</fullName>
    </submittedName>
</protein>
<proteinExistence type="predicted"/>
<comment type="subcellular location">
    <subcellularLocation>
        <location evidence="1">Nucleus</location>
    </subcellularLocation>
</comment>
<feature type="compositionally biased region" description="Low complexity" evidence="6">
    <location>
        <begin position="237"/>
        <end position="246"/>
    </location>
</feature>
<evidence type="ECO:0000256" key="3">
    <source>
        <dbReference type="ARBA" id="ARBA00023125"/>
    </source>
</evidence>
<feature type="region of interest" description="Disordered" evidence="6">
    <location>
        <begin position="90"/>
        <end position="150"/>
    </location>
</feature>
<dbReference type="Gene3D" id="2.20.25.80">
    <property type="entry name" value="WRKY domain"/>
    <property type="match status" value="1"/>
</dbReference>
<feature type="compositionally biased region" description="Basic and acidic residues" evidence="6">
    <location>
        <begin position="259"/>
        <end position="268"/>
    </location>
</feature>